<evidence type="ECO:0000313" key="5">
    <source>
        <dbReference type="Proteomes" id="UP000285138"/>
    </source>
</evidence>
<dbReference type="InterPro" id="IPR000979">
    <property type="entry name" value="Phosphodiesterase_MJ0936/Vps29"/>
</dbReference>
<comment type="caution">
    <text evidence="4">The sequence shown here is derived from an EMBL/GenBank/DDBJ whole genome shotgun (WGS) entry which is preliminary data.</text>
</comment>
<comment type="cofactor">
    <cofactor evidence="2">
        <name>a divalent metal cation</name>
        <dbReference type="ChEBI" id="CHEBI:60240"/>
    </cofactor>
</comment>
<dbReference type="GO" id="GO:0046872">
    <property type="term" value="F:metal ion binding"/>
    <property type="evidence" value="ECO:0007669"/>
    <property type="project" value="UniProtKB-KW"/>
</dbReference>
<accession>A0A424YGK0</accession>
<evidence type="ECO:0000259" key="3">
    <source>
        <dbReference type="Pfam" id="PF12850"/>
    </source>
</evidence>
<evidence type="ECO:0000256" key="2">
    <source>
        <dbReference type="RuleBase" id="RU362039"/>
    </source>
</evidence>
<evidence type="ECO:0000256" key="1">
    <source>
        <dbReference type="ARBA" id="ARBA00008950"/>
    </source>
</evidence>
<name>A0A424YGK0_9FIRM</name>
<dbReference type="NCBIfam" id="TIGR00040">
    <property type="entry name" value="yfcE"/>
    <property type="match status" value="1"/>
</dbReference>
<dbReference type="InterPro" id="IPR041802">
    <property type="entry name" value="MPP_YfcE"/>
</dbReference>
<evidence type="ECO:0000313" key="4">
    <source>
        <dbReference type="EMBL" id="RQD77110.1"/>
    </source>
</evidence>
<dbReference type="InterPro" id="IPR024654">
    <property type="entry name" value="Calcineurin-like_PHP_lpxH"/>
</dbReference>
<dbReference type="EC" id="3.1.4.-" evidence="2"/>
<reference evidence="4 5" key="1">
    <citation type="submission" date="2018-08" db="EMBL/GenBank/DDBJ databases">
        <title>The metabolism and importance of syntrophic acetate oxidation coupled to methane or sulfide production in haloalkaline environments.</title>
        <authorList>
            <person name="Timmers P.H.A."/>
            <person name="Vavourakis C.D."/>
            <person name="Sorokin D.Y."/>
            <person name="Sinninghe Damste J.S."/>
            <person name="Muyzer G."/>
            <person name="Stams A.J.M."/>
            <person name="Plugge C.M."/>
        </authorList>
    </citation>
    <scope>NUCLEOTIDE SEQUENCE [LARGE SCALE GENOMIC DNA]</scope>
    <source>
        <strain evidence="4">MSAO_Bac1</strain>
    </source>
</reference>
<sequence>MIIGVLSDTHGNVIIGEKIVKKIDNIKLLLHGGDFIKDAEKLEERLSIKVEAVVGNCDYPRTSPEERILEVENCRIYMTHGHRFEPHDFFNAMMKRGREVGANLVVFGHTHLATSFEEEGIVFFNPGSISMPRMRGPTYGIIEINDGKIKTEIVPYED</sequence>
<protein>
    <recommendedName>
        <fullName evidence="2">Phosphoesterase</fullName>
        <ecNumber evidence="2">3.1.4.-</ecNumber>
    </recommendedName>
</protein>
<proteinExistence type="inferred from homology"/>
<gene>
    <name evidence="4" type="ORF">D5R97_03110</name>
</gene>
<dbReference type="Proteomes" id="UP000285138">
    <property type="component" value="Unassembled WGS sequence"/>
</dbReference>
<dbReference type="PANTHER" id="PTHR11124">
    <property type="entry name" value="VACUOLAR SORTING PROTEIN VPS29"/>
    <property type="match status" value="1"/>
</dbReference>
<dbReference type="CDD" id="cd00841">
    <property type="entry name" value="MPP_YfcE"/>
    <property type="match status" value="1"/>
</dbReference>
<feature type="domain" description="Calcineurin-like phosphoesterase" evidence="3">
    <location>
        <begin position="1"/>
        <end position="146"/>
    </location>
</feature>
<keyword evidence="2" id="KW-0479">Metal-binding</keyword>
<organism evidence="4 5">
    <name type="scientific">Candidatus Syntrophonatronum acetioxidans</name>
    <dbReference type="NCBI Taxonomy" id="1795816"/>
    <lineage>
        <taxon>Bacteria</taxon>
        <taxon>Bacillati</taxon>
        <taxon>Bacillota</taxon>
        <taxon>Clostridia</taxon>
        <taxon>Eubacteriales</taxon>
        <taxon>Syntrophomonadaceae</taxon>
        <taxon>Candidatus Syntrophonatronum</taxon>
    </lineage>
</organism>
<dbReference type="Pfam" id="PF12850">
    <property type="entry name" value="Metallophos_2"/>
    <property type="match status" value="1"/>
</dbReference>
<dbReference type="GO" id="GO:0016787">
    <property type="term" value="F:hydrolase activity"/>
    <property type="evidence" value="ECO:0007669"/>
    <property type="project" value="UniProtKB-UniRule"/>
</dbReference>
<comment type="similarity">
    <text evidence="1 2">Belongs to the metallophosphoesterase superfamily. YfcE family.</text>
</comment>
<dbReference type="AlphaFoldDB" id="A0A424YGK0"/>
<dbReference type="EMBL" id="QZAA01000085">
    <property type="protein sequence ID" value="RQD77110.1"/>
    <property type="molecule type" value="Genomic_DNA"/>
</dbReference>
<dbReference type="Gene3D" id="3.60.21.10">
    <property type="match status" value="1"/>
</dbReference>
<dbReference type="InterPro" id="IPR029052">
    <property type="entry name" value="Metallo-depent_PP-like"/>
</dbReference>
<dbReference type="SUPFAM" id="SSF56300">
    <property type="entry name" value="Metallo-dependent phosphatases"/>
    <property type="match status" value="1"/>
</dbReference>